<dbReference type="Proteomes" id="UP000546464">
    <property type="component" value="Unassembled WGS sequence"/>
</dbReference>
<reference evidence="2 3" key="1">
    <citation type="submission" date="2020-07" db="EMBL/GenBank/DDBJ databases">
        <authorList>
            <person name="Feng X."/>
        </authorList>
    </citation>
    <scope>NUCLEOTIDE SEQUENCE [LARGE SCALE GENOMIC DNA]</scope>
    <source>
        <strain evidence="2 3">JCM31066</strain>
    </source>
</reference>
<feature type="domain" description="Nif11" evidence="1">
    <location>
        <begin position="1"/>
        <end position="48"/>
    </location>
</feature>
<name>A0A842HF78_9BACT</name>
<dbReference type="AlphaFoldDB" id="A0A842HF78"/>
<evidence type="ECO:0000259" key="1">
    <source>
        <dbReference type="Pfam" id="PF07862"/>
    </source>
</evidence>
<evidence type="ECO:0000313" key="3">
    <source>
        <dbReference type="Proteomes" id="UP000546464"/>
    </source>
</evidence>
<dbReference type="Pfam" id="PF07862">
    <property type="entry name" value="Nif11"/>
    <property type="match status" value="1"/>
</dbReference>
<dbReference type="RefSeq" id="WP_185675199.1">
    <property type="nucleotide sequence ID" value="NZ_JACHVB010000020.1"/>
</dbReference>
<keyword evidence="3" id="KW-1185">Reference proteome</keyword>
<dbReference type="NCBIfam" id="TIGR03798">
    <property type="entry name" value="leader_Nif11"/>
    <property type="match status" value="1"/>
</dbReference>
<dbReference type="InterPro" id="IPR012903">
    <property type="entry name" value="Nif11"/>
</dbReference>
<dbReference type="EMBL" id="JACHVB010000020">
    <property type="protein sequence ID" value="MBC2594217.1"/>
    <property type="molecule type" value="Genomic_DNA"/>
</dbReference>
<comment type="caution">
    <text evidence="2">The sequence shown here is derived from an EMBL/GenBank/DDBJ whole genome shotgun (WGS) entry which is preliminary data.</text>
</comment>
<organism evidence="2 3">
    <name type="scientific">Ruficoccus amylovorans</name>
    <dbReference type="NCBI Taxonomy" id="1804625"/>
    <lineage>
        <taxon>Bacteria</taxon>
        <taxon>Pseudomonadati</taxon>
        <taxon>Verrucomicrobiota</taxon>
        <taxon>Opitutia</taxon>
        <taxon>Puniceicoccales</taxon>
        <taxon>Cerasicoccaceae</taxon>
        <taxon>Ruficoccus</taxon>
    </lineage>
</organism>
<gene>
    <name evidence="2" type="ORF">H5P28_08070</name>
</gene>
<accession>A0A842HF78</accession>
<protein>
    <submittedName>
        <fullName evidence="2">Nif11-like leader peptide family natural product</fullName>
    </submittedName>
</protein>
<proteinExistence type="predicted"/>
<dbReference type="InterPro" id="IPR022516">
    <property type="entry name" value="CHP03798_Ocin"/>
</dbReference>
<sequence>MSKANVEKLLTDGWTDKALRAKYNVIETKEDFVASANTDGYDFTLEELDAVLKEEELDFSSSGNPRSRAIWLH</sequence>
<evidence type="ECO:0000313" key="2">
    <source>
        <dbReference type="EMBL" id="MBC2594217.1"/>
    </source>
</evidence>